<proteinExistence type="inferred from homology"/>
<feature type="compositionally biased region" description="Basic and acidic residues" evidence="2">
    <location>
        <begin position="194"/>
        <end position="224"/>
    </location>
</feature>
<dbReference type="InterPro" id="IPR003870">
    <property type="entry name" value="DUF222"/>
</dbReference>
<evidence type="ECO:0000256" key="1">
    <source>
        <dbReference type="ARBA" id="ARBA00023450"/>
    </source>
</evidence>
<feature type="domain" description="HNH nuclease" evidence="3">
    <location>
        <begin position="319"/>
        <end position="370"/>
    </location>
</feature>
<protein>
    <submittedName>
        <fullName evidence="4">DUF222 domain-containing protein</fullName>
    </submittedName>
</protein>
<comment type="caution">
    <text evidence="4">The sequence shown here is derived from an EMBL/GenBank/DDBJ whole genome shotgun (WGS) entry which is preliminary data.</text>
</comment>
<evidence type="ECO:0000259" key="3">
    <source>
        <dbReference type="SMART" id="SM00507"/>
    </source>
</evidence>
<organism evidence="4 5">
    <name type="scientific">[Mycobacterium] fortunisiensis</name>
    <dbReference type="NCBI Taxonomy" id="2600579"/>
    <lineage>
        <taxon>Bacteria</taxon>
        <taxon>Bacillati</taxon>
        <taxon>Actinomycetota</taxon>
        <taxon>Actinomycetes</taxon>
        <taxon>Mycobacteriales</taxon>
        <taxon>Mycobacteriaceae</taxon>
        <taxon>Mycolicibacterium</taxon>
    </lineage>
</organism>
<dbReference type="EMBL" id="VOMB01000017">
    <property type="protein sequence ID" value="MBU9765132.1"/>
    <property type="molecule type" value="Genomic_DNA"/>
</dbReference>
<dbReference type="CDD" id="cd00085">
    <property type="entry name" value="HNHc"/>
    <property type="match status" value="1"/>
</dbReference>
<dbReference type="Pfam" id="PF01844">
    <property type="entry name" value="HNH"/>
    <property type="match status" value="1"/>
</dbReference>
<evidence type="ECO:0000313" key="5">
    <source>
        <dbReference type="Proteomes" id="UP000812982"/>
    </source>
</evidence>
<name>A0ABS6KND1_9MYCO</name>
<dbReference type="Pfam" id="PF02720">
    <property type="entry name" value="DUF222"/>
    <property type="match status" value="1"/>
</dbReference>
<feature type="compositionally biased region" description="Pro residues" evidence="2">
    <location>
        <begin position="406"/>
        <end position="417"/>
    </location>
</feature>
<dbReference type="RefSeq" id="WP_217158464.1">
    <property type="nucleotide sequence ID" value="NZ_VOMB01000017.1"/>
</dbReference>
<accession>A0ABS6KND1</accession>
<evidence type="ECO:0000256" key="2">
    <source>
        <dbReference type="SAM" id="MobiDB-lite"/>
    </source>
</evidence>
<reference evidence="4 5" key="1">
    <citation type="journal article" date="2021" name="Sci. Rep.">
        <title>Phenotypic and genomic hallmarks of a novel, potentially pathogenic rapidly growing Mycobacterium species related to the Mycobacterium fortuitum complex.</title>
        <authorList>
            <person name="Gharbi R."/>
            <person name="Khanna V."/>
            <person name="Frigui W."/>
            <person name="Mhenni B."/>
            <person name="Brosch R."/>
            <person name="Mardassi H."/>
        </authorList>
    </citation>
    <scope>NUCLEOTIDE SEQUENCE [LARGE SCALE GENOMIC DNA]</scope>
    <source>
        <strain evidence="4 5">TNTM28</strain>
    </source>
</reference>
<feature type="region of interest" description="Disordered" evidence="2">
    <location>
        <begin position="389"/>
        <end position="423"/>
    </location>
</feature>
<dbReference type="Proteomes" id="UP000812982">
    <property type="component" value="Unassembled WGS sequence"/>
</dbReference>
<gene>
    <name evidence="4" type="ORF">FR943_14930</name>
</gene>
<dbReference type="InterPro" id="IPR003615">
    <property type="entry name" value="HNH_nuc"/>
</dbReference>
<dbReference type="InterPro" id="IPR002711">
    <property type="entry name" value="HNH"/>
</dbReference>
<keyword evidence="5" id="KW-1185">Reference proteome</keyword>
<evidence type="ECO:0000313" key="4">
    <source>
        <dbReference type="EMBL" id="MBU9765132.1"/>
    </source>
</evidence>
<comment type="similarity">
    <text evidence="1">Belongs to the Rv1128c/1148c/1588c/1702c/1945/3466 family.</text>
</comment>
<dbReference type="SMART" id="SM00507">
    <property type="entry name" value="HNHc"/>
    <property type="match status" value="1"/>
</dbReference>
<sequence>MSATAAPASTEVNPAQRLEMLFDELSELTGQRNAIDARIVEIVAEIDQDGLWGATGARSINALVAWKTGITPHNAEIVVAVARRLEEFPRCAQGMREGRLSLDQVGVIAEKAGDGSDAHYAELAAVATVDQLRTAVKLEPGPQPQPEPEPQRFLTKTETEHYTTWRIRLPRLEAAKLDAGLRSHHDALVADWKHHQPGDDKDQGEGQADSDHDHGTDDDTRTEDGQPPFPNSVDAFMSLIEAGWDTDVARRPHGQHTTVIVHLNLDNHGDKPTAALHLGPLLTDEERRYLLCEATFEAWFERDGQPIGAARTTRQISRRLRRALEHRDRCCVVPGCGATRGLHAHHIRHWEGGGPTELSNLALVCPYHHRAHHQGHITITGPAHQLTVTDSRGRSLHTGSLARTPTKPPPDVPPCPGPTGERADWWWYQPFQPQAPPTTN</sequence>
<feature type="region of interest" description="Disordered" evidence="2">
    <location>
        <begin position="194"/>
        <end position="233"/>
    </location>
</feature>